<evidence type="ECO:0000256" key="4">
    <source>
        <dbReference type="SAM" id="MobiDB-lite"/>
    </source>
</evidence>
<evidence type="ECO:0008006" key="9">
    <source>
        <dbReference type="Google" id="ProtNLM"/>
    </source>
</evidence>
<evidence type="ECO:0000256" key="1">
    <source>
        <dbReference type="ARBA" id="ARBA00022670"/>
    </source>
</evidence>
<evidence type="ECO:0000313" key="7">
    <source>
        <dbReference type="EMBL" id="RWA03907.1"/>
    </source>
</evidence>
<dbReference type="Proteomes" id="UP000286045">
    <property type="component" value="Unassembled WGS sequence"/>
</dbReference>
<dbReference type="InterPro" id="IPR036852">
    <property type="entry name" value="Peptidase_S8/S53_dom_sf"/>
</dbReference>
<feature type="region of interest" description="Disordered" evidence="4">
    <location>
        <begin position="1732"/>
        <end position="1779"/>
    </location>
</feature>
<feature type="region of interest" description="Disordered" evidence="4">
    <location>
        <begin position="1310"/>
        <end position="1333"/>
    </location>
</feature>
<feature type="compositionally biased region" description="Low complexity" evidence="4">
    <location>
        <begin position="1836"/>
        <end position="1850"/>
    </location>
</feature>
<dbReference type="EMBL" id="RYZI01000676">
    <property type="protein sequence ID" value="RWA03907.1"/>
    <property type="molecule type" value="Genomic_DNA"/>
</dbReference>
<feature type="region of interest" description="Disordered" evidence="4">
    <location>
        <begin position="1823"/>
        <end position="1850"/>
    </location>
</feature>
<name>A0A439CP18_9PEZI</name>
<dbReference type="InterPro" id="IPR011050">
    <property type="entry name" value="Pectin_lyase_fold/virulence"/>
</dbReference>
<dbReference type="STRING" id="363999.A0A439CP18"/>
<evidence type="ECO:0000313" key="8">
    <source>
        <dbReference type="Proteomes" id="UP000286045"/>
    </source>
</evidence>
<feature type="domain" description="Rhamnogalacturonase A/B/Epimerase-like pectate lyase" evidence="6">
    <location>
        <begin position="100"/>
        <end position="337"/>
    </location>
</feature>
<dbReference type="PROSITE" id="PS00138">
    <property type="entry name" value="SUBTILASE_SER"/>
    <property type="match status" value="1"/>
</dbReference>
<dbReference type="InterPro" id="IPR023828">
    <property type="entry name" value="Peptidase_S8_Ser-AS"/>
</dbReference>
<dbReference type="PANTHER" id="PTHR33928">
    <property type="entry name" value="POLYGALACTURONASE QRT3"/>
    <property type="match status" value="1"/>
</dbReference>
<dbReference type="CDD" id="cd00306">
    <property type="entry name" value="Peptidases_S8_S53"/>
    <property type="match status" value="1"/>
</dbReference>
<dbReference type="PANTHER" id="PTHR33928:SF2">
    <property type="entry name" value="PECTATE LYASE SUPERFAMILY PROTEIN DOMAIN-CONTAINING PROTEIN-RELATED"/>
    <property type="match status" value="1"/>
</dbReference>
<keyword evidence="8" id="KW-1185">Reference proteome</keyword>
<dbReference type="Pfam" id="PF12708">
    <property type="entry name" value="Pect-lyase_RHGA_epim"/>
    <property type="match status" value="2"/>
</dbReference>
<evidence type="ECO:0000256" key="3">
    <source>
        <dbReference type="ARBA" id="ARBA00022825"/>
    </source>
</evidence>
<reference evidence="7 8" key="1">
    <citation type="submission" date="2018-12" db="EMBL/GenBank/DDBJ databases">
        <title>Draft genome sequence of Xylaria grammica IHI A82.</title>
        <authorList>
            <person name="Buettner E."/>
            <person name="Kellner H."/>
        </authorList>
    </citation>
    <scope>NUCLEOTIDE SEQUENCE [LARGE SCALE GENOMIC DNA]</scope>
    <source>
        <strain evidence="7 8">IHI A82</strain>
    </source>
</reference>
<feature type="compositionally biased region" description="Polar residues" evidence="4">
    <location>
        <begin position="1"/>
        <end position="10"/>
    </location>
</feature>
<evidence type="ECO:0000256" key="2">
    <source>
        <dbReference type="ARBA" id="ARBA00022801"/>
    </source>
</evidence>
<feature type="domain" description="Peptidase S8/S53" evidence="5">
    <location>
        <begin position="1405"/>
        <end position="1644"/>
    </location>
</feature>
<dbReference type="Gene3D" id="2.160.20.10">
    <property type="entry name" value="Single-stranded right-handed beta-helix, Pectin lyase-like"/>
    <property type="match status" value="2"/>
</dbReference>
<feature type="region of interest" description="Disordered" evidence="4">
    <location>
        <begin position="43"/>
        <end position="74"/>
    </location>
</feature>
<dbReference type="GO" id="GO:0004650">
    <property type="term" value="F:polygalacturonase activity"/>
    <property type="evidence" value="ECO:0007669"/>
    <property type="project" value="InterPro"/>
</dbReference>
<dbReference type="InterPro" id="IPR000209">
    <property type="entry name" value="Peptidase_S8/S53_dom"/>
</dbReference>
<dbReference type="SUPFAM" id="SSF52743">
    <property type="entry name" value="Subtilisin-like"/>
    <property type="match status" value="1"/>
</dbReference>
<dbReference type="InterPro" id="IPR024535">
    <property type="entry name" value="RHGA/B-epi-like_pectate_lyase"/>
</dbReference>
<proteinExistence type="predicted"/>
<evidence type="ECO:0000259" key="5">
    <source>
        <dbReference type="Pfam" id="PF00082"/>
    </source>
</evidence>
<dbReference type="InterPro" id="IPR039279">
    <property type="entry name" value="QRT3-like"/>
</dbReference>
<keyword evidence="1" id="KW-0645">Protease</keyword>
<keyword evidence="2" id="KW-0378">Hydrolase</keyword>
<feature type="region of interest" description="Disordered" evidence="4">
    <location>
        <begin position="1"/>
        <end position="20"/>
    </location>
</feature>
<evidence type="ECO:0000259" key="6">
    <source>
        <dbReference type="Pfam" id="PF12708"/>
    </source>
</evidence>
<keyword evidence="3" id="KW-0720">Serine protease</keyword>
<protein>
    <recommendedName>
        <fullName evidence="9">Pectate lyase superfamily protein domain-containing protein</fullName>
    </recommendedName>
</protein>
<sequence length="2057" mass="220299">MVDNQHNYFNNAPDKGRQNGPVWAYSGSFENYMENLRSGRVVQGSYDRDLTPTAKNTLQRNHTSDERSPQKLSGRGSGYWLPTLAALGSQPLAGSDYKFYRNVLDYKADNSGNNDATEAINAAVQDGNRCGKECGNSFTQGAIIYFPAGTYKICSPVIQLYYTQFIGDATNPPTIKGCDNFTGIALFDTDPYIPGGAGAEWYKNQNQFFRHIRNFVFDMTSMPLATSDGAQTLVPTGIHWQAAQATTLQNLVFKMPHADNANAVNHVGIFTENGSGGFVSDLTFSGGAIGWRAGEYSSKSSQGPPSTYARLQDPNIQMVWDWGFNWQGIEIHGGIIGFNITGRGGDRGQGTGSVSIIDCSINDVPTAILTTNSQPAPNIVLDNLFIDNVAQVVQQDGGSTLLTGSTGSQTIDLWGTGLRYNGSSGSSQTGWIVAPPKASGLLSGRSLYVRSRPQYESLGADSFLIATDNGIKNDGTGDQVSAINSFLLKARDAGQIAYFPAGIYQVGSTVFIPTGSRVQGSSWSQIQGAGFYFSDMNNPRVVVQVGNKGDVGDMEIVEMLFTVRGPPPEQSSWNGMLTLEVRVQVLPAMWDSHFRVGGGNGTDLDAETCPKGRFNENCIAASLMFHVTSQASGYFENVWAWVADHDNDYSVYHSPDKLVNQISVYGARGMLIESQGPSWFYGTSSEHSVMYNYQLNKAKNIYLGHIQTETPYYQPNPAAPVPFTSARSFNADPSFDACTTDACKASWGLRVVDSTNITLHGVGLYSFFRDYRQDCTDTEDCQERILEVTGSSNVVLYNIFTVATTEVAFLDVASLTSPPQQHRRVSEQLSKVTWTYITSIEYGNTGSTTNSDGQVITTFFTTITTITVTIPPITTTAIPYANVDVTKTETSGGFTASPRVTIPPIGVPLPDGNGGTTTRSIQLPPWPDVTNGPPENWGNPTDPFGTGANNTGLGTYYAFYNTTVTATKPTITTLSFPSAIGATTISCPPNSEVVLNSPRTTLDLLCTTPTAISYSFSCQASKVVTFLGPSAGAFTIDCTVVTEFPTIPLATTSGPSRSSTSSSTTVLPVWTTWPPGLIVPVTTSVEKPRPTDNGVVVPCNLWFFFICISGIGGWHWILPPGIYPPGPPPSFIQWPKPLGVKGTLPPWPKITIGPDNELTYPDDPTSSCTTRTGSVCTTTTFVSATVTGGTTTTTTSTSYGGCEAIEGCEATNSDTAITSSTTAACTPTASADSLNVCDNDALVYPRDPANVGDIPTILAKYSGKYEQAEFSGETAFFWVPVLDQDTFDKLKASSNVYDVQYYERYNKAVPLDIDENPPPDTPLTPDPGLKRHRRRDYPEMSKFGSYERSLNSLAKGQAWRSAKSQSYITDADEKYQYWYNSTAGYDSGLNEGYSVYIINEDWVYSNHPEWTANGAQGKVELLSPGYSFNDPAPPPKNGETHGSGVAAHINGHKAGTCKRCRVVWFQTQRWTGYPEWVEIRSQFLLHAYKAYEDIVQKGLKGKAVINMSFSSTDRVTPAALRAFKYILDKLDHEQQVVLVAASGNLAAKEGKEITRYPARFGSANPSVNPYGQIKNLIVVGAINAMGYEADFSQTSAYLTTYSPGTQVSVPTDPDANPNNPWEKEWGTSFAAPAVAGIAAYLRSLDSPFKTSLEDPANVKLMIEVLAHRFDRLSTAGRGVVLDPARKRPVAWNGQVQNWQTDADGQNITQSHSCLADWDTRTQWDDGGACSGLNPDMTKMGESESTGSCDANGHPLSRRDAGGSCPLDPQGGGGSGSGSGTGISITFASGATASPTCASAGGCGGTVCTGFYCTRLPTGVPPDFWDPKDPNNGQPVPTTTIGTTPTSSPTSTCDDRCKVDNGYPCTCNESWCDAKSPACCVDASCPLCDCGASGCVEGSPACCASHTCAWSWTGGGGGYVPIPAQLRIGSVAISSAPTSAYSIWSTEPGSEPFTLFGFDGLQSSACNQSAAGWRSSAPAGSDLQTAYGNVTVYGDACNYLASVATYDGVVPGALVGSLRCGRWSPATCYRGDYTAVQACGSSGSSGVSMTEQLICRWS</sequence>
<dbReference type="SUPFAM" id="SSF51126">
    <property type="entry name" value="Pectin lyase-like"/>
    <property type="match status" value="2"/>
</dbReference>
<feature type="domain" description="Rhamnogalacturonase A/B/Epimerase-like pectate lyase" evidence="6">
    <location>
        <begin position="466"/>
        <end position="529"/>
    </location>
</feature>
<comment type="caution">
    <text evidence="7">The sequence shown here is derived from an EMBL/GenBank/DDBJ whole genome shotgun (WGS) entry which is preliminary data.</text>
</comment>
<dbReference type="Pfam" id="PF00082">
    <property type="entry name" value="Peptidase_S8"/>
    <property type="match status" value="1"/>
</dbReference>
<dbReference type="InterPro" id="IPR012334">
    <property type="entry name" value="Pectin_lyas_fold"/>
</dbReference>
<accession>A0A439CP18</accession>
<dbReference type="GO" id="GO:0004252">
    <property type="term" value="F:serine-type endopeptidase activity"/>
    <property type="evidence" value="ECO:0007669"/>
    <property type="project" value="InterPro"/>
</dbReference>
<dbReference type="GO" id="GO:0006508">
    <property type="term" value="P:proteolysis"/>
    <property type="evidence" value="ECO:0007669"/>
    <property type="project" value="UniProtKB-KW"/>
</dbReference>
<feature type="compositionally biased region" description="Gly residues" evidence="4">
    <location>
        <begin position="1769"/>
        <end position="1779"/>
    </location>
</feature>
<dbReference type="CDD" id="cd23668">
    <property type="entry name" value="GH55_beta13glucanase-like"/>
    <property type="match status" value="1"/>
</dbReference>
<dbReference type="Gene3D" id="3.40.50.200">
    <property type="entry name" value="Peptidase S8/S53 domain"/>
    <property type="match status" value="1"/>
</dbReference>
<organism evidence="7 8">
    <name type="scientific">Xylaria grammica</name>
    <dbReference type="NCBI Taxonomy" id="363999"/>
    <lineage>
        <taxon>Eukaryota</taxon>
        <taxon>Fungi</taxon>
        <taxon>Dikarya</taxon>
        <taxon>Ascomycota</taxon>
        <taxon>Pezizomycotina</taxon>
        <taxon>Sordariomycetes</taxon>
        <taxon>Xylariomycetidae</taxon>
        <taxon>Xylariales</taxon>
        <taxon>Xylariaceae</taxon>
        <taxon>Xylaria</taxon>
    </lineage>
</organism>
<gene>
    <name evidence="7" type="ORF">EKO27_g11198</name>
</gene>